<evidence type="ECO:0000313" key="3">
    <source>
        <dbReference type="Proteomes" id="UP000249922"/>
    </source>
</evidence>
<protein>
    <submittedName>
        <fullName evidence="2">Uncharacterized protein</fullName>
    </submittedName>
</protein>
<dbReference type="Proteomes" id="UP000249922">
    <property type="component" value="Chromosome"/>
</dbReference>
<evidence type="ECO:0000256" key="1">
    <source>
        <dbReference type="SAM" id="MobiDB-lite"/>
    </source>
</evidence>
<reference evidence="2 3" key="1">
    <citation type="submission" date="2018-06" db="EMBL/GenBank/DDBJ databases">
        <title>Complete genome sequence of Paracoccus mutanolyticus strain RSP-02 isolated from cellulosic waste.</title>
        <authorList>
            <person name="Amrutha R.N."/>
            <person name="Shrivastav A."/>
            <person name="Buddana S.K."/>
            <person name="Deshpande U."/>
            <person name="Prakasham R.S."/>
        </authorList>
    </citation>
    <scope>NUCLEOTIDE SEQUENCE [LARGE SCALE GENOMIC DNA]</scope>
    <source>
        <strain evidence="2 3">RSP-02</strain>
    </source>
</reference>
<organism evidence="2 3">
    <name type="scientific">Paracoccus mutanolyticus</name>
    <dbReference type="NCBI Taxonomy" id="1499308"/>
    <lineage>
        <taxon>Bacteria</taxon>
        <taxon>Pseudomonadati</taxon>
        <taxon>Pseudomonadota</taxon>
        <taxon>Alphaproteobacteria</taxon>
        <taxon>Rhodobacterales</taxon>
        <taxon>Paracoccaceae</taxon>
        <taxon>Paracoccus</taxon>
    </lineage>
</organism>
<feature type="region of interest" description="Disordered" evidence="1">
    <location>
        <begin position="116"/>
        <end position="148"/>
    </location>
</feature>
<dbReference type="EMBL" id="CP030239">
    <property type="protein sequence ID" value="AWX92351.1"/>
    <property type="molecule type" value="Genomic_DNA"/>
</dbReference>
<proteinExistence type="predicted"/>
<accession>A0ABN5M3D8</accession>
<feature type="region of interest" description="Disordered" evidence="1">
    <location>
        <begin position="42"/>
        <end position="63"/>
    </location>
</feature>
<name>A0ABN5M3D8_9RHOB</name>
<evidence type="ECO:0000313" key="2">
    <source>
        <dbReference type="EMBL" id="AWX92351.1"/>
    </source>
</evidence>
<keyword evidence="3" id="KW-1185">Reference proteome</keyword>
<gene>
    <name evidence="2" type="ORF">DPM13_01345</name>
</gene>
<sequence length="148" mass="15460">MSSGTWFACGQPGLSLYLLWEAEDLALMFHVRVWASHHQGAAHAHNKGHGGGSGHHTATAEASDTVKDPVCGMSVDPTTAKHRAQYQGAGSVLFQVENCQSLKFMDNPGKYVQVASNLDHGSGSAGGHDLSSDAPPDPSGRSGHARSA</sequence>